<gene>
    <name evidence="3" type="ORF">KGF56_000349</name>
</gene>
<dbReference type="EMBL" id="JAHUZD010000021">
    <property type="protein sequence ID" value="KAI3406744.2"/>
    <property type="molecule type" value="Genomic_DNA"/>
</dbReference>
<dbReference type="GeneID" id="73377966"/>
<accession>A0AAI9X053</accession>
<reference evidence="3" key="1">
    <citation type="journal article" date="2022" name="DNA Res.">
        <title>Genome analysis of five recently described species of the CUG-Ser clade uncovers Candida theae as a new hybrid lineage with pathogenic potential in the Candida parapsilosis species complex.</title>
        <authorList>
            <person name="Mixao V."/>
            <person name="Del Olmo V."/>
            <person name="Hegedusova E."/>
            <person name="Saus E."/>
            <person name="Pryszcz L."/>
            <person name="Cillingova A."/>
            <person name="Nosek J."/>
            <person name="Gabaldon T."/>
        </authorList>
    </citation>
    <scope>NUCLEOTIDE SEQUENCE</scope>
    <source>
        <strain evidence="3">CBS 10844</strain>
    </source>
</reference>
<comment type="caution">
    <text evidence="3">The sequence shown here is derived from an EMBL/GenBank/DDBJ whole genome shotgun (WGS) entry which is preliminary data.</text>
</comment>
<name>A0AAI9X053_9ASCO</name>
<evidence type="ECO:0000256" key="2">
    <source>
        <dbReference type="SAM" id="MobiDB-lite"/>
    </source>
</evidence>
<evidence type="ECO:0000313" key="4">
    <source>
        <dbReference type="Proteomes" id="UP001202479"/>
    </source>
</evidence>
<keyword evidence="4" id="KW-1185">Reference proteome</keyword>
<feature type="region of interest" description="Disordered" evidence="2">
    <location>
        <begin position="109"/>
        <end position="131"/>
    </location>
</feature>
<evidence type="ECO:0000256" key="1">
    <source>
        <dbReference type="SAM" id="Coils"/>
    </source>
</evidence>
<feature type="coiled-coil region" evidence="1">
    <location>
        <begin position="140"/>
        <end position="167"/>
    </location>
</feature>
<sequence length="167" mass="19176">MSSTSHTNMLQQAKATQLQDLKQSHYYSKQLQSIFTNLIDSNSNSTDINSPLLDKITTIHELNDDIDRFLNKDIAENFHLLMKQKRKLEKVVRKCNEKMKRVEKGRLDGDGAETVMSSSKGEERRGIGGDHGGNVNENYVDLLQRRCELIDQNLRILEQTLKNIEKS</sequence>
<organism evidence="3 4">
    <name type="scientific">Candida oxycetoniae</name>
    <dbReference type="NCBI Taxonomy" id="497107"/>
    <lineage>
        <taxon>Eukaryota</taxon>
        <taxon>Fungi</taxon>
        <taxon>Dikarya</taxon>
        <taxon>Ascomycota</taxon>
        <taxon>Saccharomycotina</taxon>
        <taxon>Pichiomycetes</taxon>
        <taxon>Debaryomycetaceae</taxon>
        <taxon>Candida/Lodderomyces clade</taxon>
        <taxon>Candida</taxon>
    </lineage>
</organism>
<dbReference type="Proteomes" id="UP001202479">
    <property type="component" value="Unassembled WGS sequence"/>
</dbReference>
<evidence type="ECO:0000313" key="3">
    <source>
        <dbReference type="EMBL" id="KAI3406744.2"/>
    </source>
</evidence>
<keyword evidence="1" id="KW-0175">Coiled coil</keyword>
<protein>
    <submittedName>
        <fullName evidence="3">Uncharacterized protein</fullName>
    </submittedName>
</protein>
<proteinExistence type="predicted"/>
<dbReference type="AlphaFoldDB" id="A0AAI9X053"/>
<dbReference type="RefSeq" id="XP_049182489.1">
    <property type="nucleotide sequence ID" value="XM_049324808.1"/>
</dbReference>